<organism evidence="1 2">
    <name type="scientific">Ceutorhynchus assimilis</name>
    <name type="common">cabbage seed weevil</name>
    <dbReference type="NCBI Taxonomy" id="467358"/>
    <lineage>
        <taxon>Eukaryota</taxon>
        <taxon>Metazoa</taxon>
        <taxon>Ecdysozoa</taxon>
        <taxon>Arthropoda</taxon>
        <taxon>Hexapoda</taxon>
        <taxon>Insecta</taxon>
        <taxon>Pterygota</taxon>
        <taxon>Neoptera</taxon>
        <taxon>Endopterygota</taxon>
        <taxon>Coleoptera</taxon>
        <taxon>Polyphaga</taxon>
        <taxon>Cucujiformia</taxon>
        <taxon>Curculionidae</taxon>
        <taxon>Ceutorhynchinae</taxon>
        <taxon>Ceutorhynchus</taxon>
    </lineage>
</organism>
<name>A0A9N9MCZ0_9CUCU</name>
<protein>
    <submittedName>
        <fullName evidence="1">Uncharacterized protein</fullName>
    </submittedName>
</protein>
<accession>A0A9N9MCZ0</accession>
<evidence type="ECO:0000313" key="1">
    <source>
        <dbReference type="EMBL" id="CAG9760576.1"/>
    </source>
</evidence>
<gene>
    <name evidence="1" type="ORF">CEUTPL_LOCUS1300</name>
</gene>
<dbReference type="AlphaFoldDB" id="A0A9N9MCZ0"/>
<proteinExistence type="predicted"/>
<keyword evidence="2" id="KW-1185">Reference proteome</keyword>
<dbReference type="EMBL" id="OU892277">
    <property type="protein sequence ID" value="CAG9760576.1"/>
    <property type="molecule type" value="Genomic_DNA"/>
</dbReference>
<reference evidence="1" key="1">
    <citation type="submission" date="2022-01" db="EMBL/GenBank/DDBJ databases">
        <authorList>
            <person name="King R."/>
        </authorList>
    </citation>
    <scope>NUCLEOTIDE SEQUENCE</scope>
</reference>
<dbReference type="Proteomes" id="UP001152799">
    <property type="component" value="Chromosome 1"/>
</dbReference>
<sequence>MNYYARSHVKVLSWLYKQNMSDLQKNPAADSEVSIVSSSSQMTVLSEASAQVMMESMRSVSQQDIFETNWSRAFKDVAHVIIERWQNLARKVIWDILFLIIADWLIPEDIFHGLL</sequence>
<evidence type="ECO:0000313" key="2">
    <source>
        <dbReference type="Proteomes" id="UP001152799"/>
    </source>
</evidence>